<protein>
    <submittedName>
        <fullName evidence="2">Phosphoesterase, MJ0936 family</fullName>
    </submittedName>
</protein>
<evidence type="ECO:0000259" key="1">
    <source>
        <dbReference type="Pfam" id="PF12850"/>
    </source>
</evidence>
<dbReference type="GO" id="GO:0016791">
    <property type="term" value="F:phosphatase activity"/>
    <property type="evidence" value="ECO:0007669"/>
    <property type="project" value="TreeGrafter"/>
</dbReference>
<sequence length="244" mass="26663">MKGDERVVSDMQVGLLSDIHGNRVALEAVLADMPAVDALACAGDVVGYNPWPGDCVDAMIDPTPLYDAVGRDDLPVDEVPTVMGNHDRAVANETTFRFNGMAAAGVEHAEEELDDEQLAWLAELPDERTEFDGRVKLVHGHPDDPDRYTYPEEFSPRMLGDEDVLVLGHTHVQHVERYGDGIVVNPGSVGQPRDRDPKAAYAVVDLDALTVETHRVEYDIDAVRAAVEDAGLPEKIGSRLKMGR</sequence>
<gene>
    <name evidence="2" type="ORF">SAMN06269185_2306</name>
</gene>
<evidence type="ECO:0000313" key="3">
    <source>
        <dbReference type="Proteomes" id="UP000219453"/>
    </source>
</evidence>
<dbReference type="Gene3D" id="3.60.21.10">
    <property type="match status" value="1"/>
</dbReference>
<dbReference type="InterPro" id="IPR024654">
    <property type="entry name" value="Calcineurin-like_PHP_lpxH"/>
</dbReference>
<dbReference type="AlphaFoldDB" id="A0A285P425"/>
<dbReference type="Proteomes" id="UP000219453">
    <property type="component" value="Unassembled WGS sequence"/>
</dbReference>
<organism evidence="2 3">
    <name type="scientific">Natronoarchaeum philippinense</name>
    <dbReference type="NCBI Taxonomy" id="558529"/>
    <lineage>
        <taxon>Archaea</taxon>
        <taxon>Methanobacteriati</taxon>
        <taxon>Methanobacteriota</taxon>
        <taxon>Stenosarchaea group</taxon>
        <taxon>Halobacteria</taxon>
        <taxon>Halobacteriales</taxon>
        <taxon>Natronoarchaeaceae</taxon>
    </lineage>
</organism>
<reference evidence="2 3" key="1">
    <citation type="submission" date="2017-09" db="EMBL/GenBank/DDBJ databases">
        <authorList>
            <person name="Ehlers B."/>
            <person name="Leendertz F.H."/>
        </authorList>
    </citation>
    <scope>NUCLEOTIDE SEQUENCE [LARGE SCALE GENOMIC DNA]</scope>
    <source>
        <strain evidence="2 3">DSM 27208</strain>
    </source>
</reference>
<dbReference type="Pfam" id="PF12850">
    <property type="entry name" value="Metallophos_2"/>
    <property type="match status" value="1"/>
</dbReference>
<dbReference type="EMBL" id="OBEJ01000003">
    <property type="protein sequence ID" value="SNZ14906.1"/>
    <property type="molecule type" value="Genomic_DNA"/>
</dbReference>
<dbReference type="PIRSF" id="PIRSF000883">
    <property type="entry name" value="Pesterase_MJ0912"/>
    <property type="match status" value="1"/>
</dbReference>
<dbReference type="SUPFAM" id="SSF56300">
    <property type="entry name" value="Metallo-dependent phosphatases"/>
    <property type="match status" value="1"/>
</dbReference>
<dbReference type="GO" id="GO:0005737">
    <property type="term" value="C:cytoplasm"/>
    <property type="evidence" value="ECO:0007669"/>
    <property type="project" value="TreeGrafter"/>
</dbReference>
<accession>A0A285P425</accession>
<proteinExistence type="predicted"/>
<evidence type="ECO:0000313" key="2">
    <source>
        <dbReference type="EMBL" id="SNZ14906.1"/>
    </source>
</evidence>
<name>A0A285P425_NATPI</name>
<dbReference type="InterPro" id="IPR050126">
    <property type="entry name" value="Ap4A_hydrolase"/>
</dbReference>
<dbReference type="PROSITE" id="PS01269">
    <property type="entry name" value="UPF0025"/>
    <property type="match status" value="1"/>
</dbReference>
<dbReference type="InterPro" id="IPR029052">
    <property type="entry name" value="Metallo-depent_PP-like"/>
</dbReference>
<dbReference type="InterPro" id="IPR020935">
    <property type="entry name" value="PdiEstase_YfcE_CS"/>
</dbReference>
<dbReference type="PANTHER" id="PTHR42850">
    <property type="entry name" value="METALLOPHOSPHOESTERASE"/>
    <property type="match status" value="1"/>
</dbReference>
<dbReference type="InterPro" id="IPR011152">
    <property type="entry name" value="Pesterase_MJ0912"/>
</dbReference>
<dbReference type="PANTHER" id="PTHR42850:SF2">
    <property type="entry name" value="BLL5683 PROTEIN"/>
    <property type="match status" value="1"/>
</dbReference>
<feature type="domain" description="Calcineurin-like phosphoesterase" evidence="1">
    <location>
        <begin position="11"/>
        <end position="207"/>
    </location>
</feature>
<keyword evidence="3" id="KW-1185">Reference proteome</keyword>